<dbReference type="PIRSF" id="PIRSF017371">
    <property type="entry name" value="UCP017371"/>
    <property type="match status" value="1"/>
</dbReference>
<dbReference type="OrthoDB" id="288089at2"/>
<dbReference type="Gene3D" id="3.30.530.20">
    <property type="match status" value="1"/>
</dbReference>
<dbReference type="SUPFAM" id="SSF55961">
    <property type="entry name" value="Bet v1-like"/>
    <property type="match status" value="1"/>
</dbReference>
<gene>
    <name evidence="1" type="ORF">BL253_22495</name>
</gene>
<keyword evidence="2" id="KW-1185">Reference proteome</keyword>
<organism evidence="1 2">
    <name type="scientific">Pseudofrankia asymbiotica</name>
    <dbReference type="NCBI Taxonomy" id="1834516"/>
    <lineage>
        <taxon>Bacteria</taxon>
        <taxon>Bacillati</taxon>
        <taxon>Actinomycetota</taxon>
        <taxon>Actinomycetes</taxon>
        <taxon>Frankiales</taxon>
        <taxon>Frankiaceae</taxon>
        <taxon>Pseudofrankia</taxon>
    </lineage>
</organism>
<name>A0A1V2I726_9ACTN</name>
<protein>
    <submittedName>
        <fullName evidence="1">Polyketide cyclase</fullName>
    </submittedName>
</protein>
<reference evidence="2" key="1">
    <citation type="submission" date="2016-10" db="EMBL/GenBank/DDBJ databases">
        <title>Frankia sp. NRRL B-16386 Genome sequencing.</title>
        <authorList>
            <person name="Ghodhbane-Gtari F."/>
            <person name="Swanson E."/>
            <person name="Gueddou A."/>
            <person name="Hezbri K."/>
            <person name="Ktari K."/>
            <person name="Nouioui I."/>
            <person name="Morris K."/>
            <person name="Simpson S."/>
            <person name="Abebe-Akele F."/>
            <person name="Thomas K."/>
            <person name="Gtari M."/>
            <person name="Tisa L.S."/>
        </authorList>
    </citation>
    <scope>NUCLEOTIDE SEQUENCE [LARGE SCALE GENOMIC DNA]</scope>
    <source>
        <strain evidence="2">NRRL B-16386</strain>
    </source>
</reference>
<evidence type="ECO:0000313" key="2">
    <source>
        <dbReference type="Proteomes" id="UP000188929"/>
    </source>
</evidence>
<dbReference type="InterPro" id="IPR023393">
    <property type="entry name" value="START-like_dom_sf"/>
</dbReference>
<comment type="caution">
    <text evidence="1">The sequence shown here is derived from an EMBL/GenBank/DDBJ whole genome shotgun (WGS) entry which is preliminary data.</text>
</comment>
<sequence>MGQINIVVERSLDAAPGRVLELVSDYVETRPQLLPADTTDYQVLAGGKGPGTRISYRWHATRKRIRDVAAEVTAPDAQTLVEADQNSTLRTVWRVLPEGAGSRVTVTTTWTGAGGVGGFFERTFAPIGVRKLWTAVLANLATRV</sequence>
<evidence type="ECO:0000313" key="1">
    <source>
        <dbReference type="EMBL" id="ONH27320.1"/>
    </source>
</evidence>
<dbReference type="STRING" id="1834516.BL253_22495"/>
<dbReference type="RefSeq" id="WP_076819161.1">
    <property type="nucleotide sequence ID" value="NZ_MOMC01000046.1"/>
</dbReference>
<dbReference type="AlphaFoldDB" id="A0A1V2I726"/>
<dbReference type="Pfam" id="PF10604">
    <property type="entry name" value="Polyketide_cyc2"/>
    <property type="match status" value="1"/>
</dbReference>
<dbReference type="EMBL" id="MOMC01000046">
    <property type="protein sequence ID" value="ONH27320.1"/>
    <property type="molecule type" value="Genomic_DNA"/>
</dbReference>
<accession>A0A1V2I726</accession>
<dbReference type="Proteomes" id="UP000188929">
    <property type="component" value="Unassembled WGS sequence"/>
</dbReference>
<proteinExistence type="predicted"/>
<dbReference type="InterPro" id="IPR014488">
    <property type="entry name" value="UCP017371"/>
</dbReference>
<dbReference type="InterPro" id="IPR019587">
    <property type="entry name" value="Polyketide_cyclase/dehydratase"/>
</dbReference>